<dbReference type="Proteomes" id="UP001163321">
    <property type="component" value="Chromosome 9"/>
</dbReference>
<evidence type="ECO:0000313" key="1">
    <source>
        <dbReference type="EMBL" id="KAI9906107.1"/>
    </source>
</evidence>
<sequence length="109" mass="12420">MGNRKKQRLESEEAEDGQEEKRNHLYYVPINTVLQYNLVLDYVALGFHLASSSHYTTYKGKARTCKYRKSEQSKSGSTHSGCCGPEPDDTIRDYEFGWALTLALVSLTH</sequence>
<organism evidence="1 2">
    <name type="scientific">Peronosclerospora sorghi</name>
    <dbReference type="NCBI Taxonomy" id="230839"/>
    <lineage>
        <taxon>Eukaryota</taxon>
        <taxon>Sar</taxon>
        <taxon>Stramenopiles</taxon>
        <taxon>Oomycota</taxon>
        <taxon>Peronosporomycetes</taxon>
        <taxon>Peronosporales</taxon>
        <taxon>Peronosporaceae</taxon>
        <taxon>Peronosclerospora</taxon>
    </lineage>
</organism>
<evidence type="ECO:0000313" key="2">
    <source>
        <dbReference type="Proteomes" id="UP001163321"/>
    </source>
</evidence>
<dbReference type="EMBL" id="CM047588">
    <property type="protein sequence ID" value="KAI9906107.1"/>
    <property type="molecule type" value="Genomic_DNA"/>
</dbReference>
<reference evidence="1 2" key="1">
    <citation type="journal article" date="2022" name="bioRxiv">
        <title>The genome of the oomycete Peronosclerospora sorghi, a cosmopolitan pathogen of maize and sorghum, is inflated with dispersed pseudogenes.</title>
        <authorList>
            <person name="Fletcher K."/>
            <person name="Martin F."/>
            <person name="Isakeit T."/>
            <person name="Cavanaugh K."/>
            <person name="Magill C."/>
            <person name="Michelmore R."/>
        </authorList>
    </citation>
    <scope>NUCLEOTIDE SEQUENCE [LARGE SCALE GENOMIC DNA]</scope>
    <source>
        <strain evidence="1">P6</strain>
    </source>
</reference>
<comment type="caution">
    <text evidence="1">The sequence shown here is derived from an EMBL/GenBank/DDBJ whole genome shotgun (WGS) entry which is preliminary data.</text>
</comment>
<gene>
    <name evidence="1" type="ORF">PsorP6_014256</name>
</gene>
<name>A0ACC0VIC9_9STRA</name>
<keyword evidence="2" id="KW-1185">Reference proteome</keyword>
<protein>
    <submittedName>
        <fullName evidence="1">Uncharacterized protein</fullName>
    </submittedName>
</protein>
<accession>A0ACC0VIC9</accession>
<proteinExistence type="predicted"/>